<keyword evidence="5" id="KW-1185">Reference proteome</keyword>
<sequence length="209" mass="22767">MASSGRTYRGVDVASRRAHRRAALLDAALEEFTTTGYRASRIADICTRARVSTRTFYEEFEGKQDVLLVLHDRVNDLALSHVRHALGTVLETDAVTRIGTLLDAFVAAVTADPRLPRLAYVEAVGVSPALEAQHQRWVTRWAEFIAAEAARAAEHGLAPRRDYRLTGIALVGAVTGLLRAWQAGNPPEPVAVIADEIKSLMSAAITRQA</sequence>
<gene>
    <name evidence="4" type="ORF">B0I33_102325</name>
</gene>
<reference evidence="4 5" key="1">
    <citation type="submission" date="2018-03" db="EMBL/GenBank/DDBJ databases">
        <title>Genomic Encyclopedia of Type Strains, Phase III (KMG-III): the genomes of soil and plant-associated and newly described type strains.</title>
        <authorList>
            <person name="Whitman W."/>
        </authorList>
    </citation>
    <scope>NUCLEOTIDE SEQUENCE [LARGE SCALE GENOMIC DNA]</scope>
    <source>
        <strain evidence="4 5">CGMCC 4.7125</strain>
    </source>
</reference>
<dbReference type="GO" id="GO:0003700">
    <property type="term" value="F:DNA-binding transcription factor activity"/>
    <property type="evidence" value="ECO:0007669"/>
    <property type="project" value="TreeGrafter"/>
</dbReference>
<evidence type="ECO:0000259" key="3">
    <source>
        <dbReference type="PROSITE" id="PS50977"/>
    </source>
</evidence>
<dbReference type="Proteomes" id="UP000238362">
    <property type="component" value="Unassembled WGS sequence"/>
</dbReference>
<dbReference type="Gene3D" id="1.10.357.10">
    <property type="entry name" value="Tetracycline Repressor, domain 2"/>
    <property type="match status" value="1"/>
</dbReference>
<proteinExistence type="predicted"/>
<dbReference type="GO" id="GO:0000976">
    <property type="term" value="F:transcription cis-regulatory region binding"/>
    <property type="evidence" value="ECO:0007669"/>
    <property type="project" value="TreeGrafter"/>
</dbReference>
<dbReference type="InterPro" id="IPR050109">
    <property type="entry name" value="HTH-type_TetR-like_transc_reg"/>
</dbReference>
<evidence type="ECO:0000313" key="5">
    <source>
        <dbReference type="Proteomes" id="UP000238362"/>
    </source>
</evidence>
<dbReference type="InterPro" id="IPR001647">
    <property type="entry name" value="HTH_TetR"/>
</dbReference>
<evidence type="ECO:0000256" key="2">
    <source>
        <dbReference type="PROSITE-ProRule" id="PRU00335"/>
    </source>
</evidence>
<dbReference type="PANTHER" id="PTHR30055">
    <property type="entry name" value="HTH-TYPE TRANSCRIPTIONAL REGULATOR RUTR"/>
    <property type="match status" value="1"/>
</dbReference>
<dbReference type="InterPro" id="IPR009057">
    <property type="entry name" value="Homeodomain-like_sf"/>
</dbReference>
<organism evidence="4 5">
    <name type="scientific">Prauserella shujinwangii</name>
    <dbReference type="NCBI Taxonomy" id="1453103"/>
    <lineage>
        <taxon>Bacteria</taxon>
        <taxon>Bacillati</taxon>
        <taxon>Actinomycetota</taxon>
        <taxon>Actinomycetes</taxon>
        <taxon>Pseudonocardiales</taxon>
        <taxon>Pseudonocardiaceae</taxon>
        <taxon>Prauserella</taxon>
    </lineage>
</organism>
<dbReference type="OrthoDB" id="4331447at2"/>
<dbReference type="SUPFAM" id="SSF48498">
    <property type="entry name" value="Tetracyclin repressor-like, C-terminal domain"/>
    <property type="match status" value="1"/>
</dbReference>
<dbReference type="Pfam" id="PF00440">
    <property type="entry name" value="TetR_N"/>
    <property type="match status" value="1"/>
</dbReference>
<protein>
    <submittedName>
        <fullName evidence="4">TetR family transcriptional regulator</fullName>
    </submittedName>
</protein>
<dbReference type="PANTHER" id="PTHR30055:SF226">
    <property type="entry name" value="HTH-TYPE TRANSCRIPTIONAL REGULATOR PKSA"/>
    <property type="match status" value="1"/>
</dbReference>
<dbReference type="RefSeq" id="WP_106177314.1">
    <property type="nucleotide sequence ID" value="NZ_PVNH01000002.1"/>
</dbReference>
<dbReference type="SUPFAM" id="SSF46689">
    <property type="entry name" value="Homeodomain-like"/>
    <property type="match status" value="1"/>
</dbReference>
<feature type="domain" description="HTH tetR-type" evidence="3">
    <location>
        <begin position="18"/>
        <end position="78"/>
    </location>
</feature>
<name>A0A2T0M0S2_9PSEU</name>
<keyword evidence="1 2" id="KW-0238">DNA-binding</keyword>
<accession>A0A2T0M0S2</accession>
<dbReference type="AlphaFoldDB" id="A0A2T0M0S2"/>
<evidence type="ECO:0000313" key="4">
    <source>
        <dbReference type="EMBL" id="PRX50206.1"/>
    </source>
</evidence>
<feature type="DNA-binding region" description="H-T-H motif" evidence="2">
    <location>
        <begin position="41"/>
        <end position="60"/>
    </location>
</feature>
<dbReference type="EMBL" id="PVNH01000002">
    <property type="protein sequence ID" value="PRX50206.1"/>
    <property type="molecule type" value="Genomic_DNA"/>
</dbReference>
<dbReference type="PRINTS" id="PR00455">
    <property type="entry name" value="HTHTETR"/>
</dbReference>
<dbReference type="InterPro" id="IPR036271">
    <property type="entry name" value="Tet_transcr_reg_TetR-rel_C_sf"/>
</dbReference>
<comment type="caution">
    <text evidence="4">The sequence shown here is derived from an EMBL/GenBank/DDBJ whole genome shotgun (WGS) entry which is preliminary data.</text>
</comment>
<evidence type="ECO:0000256" key="1">
    <source>
        <dbReference type="ARBA" id="ARBA00023125"/>
    </source>
</evidence>
<dbReference type="PROSITE" id="PS50977">
    <property type="entry name" value="HTH_TETR_2"/>
    <property type="match status" value="1"/>
</dbReference>